<dbReference type="AlphaFoldDB" id="A0A562T442"/>
<evidence type="ECO:0000256" key="2">
    <source>
        <dbReference type="ARBA" id="ARBA00022448"/>
    </source>
</evidence>
<dbReference type="Pfam" id="PF07715">
    <property type="entry name" value="Plug"/>
    <property type="match status" value="1"/>
</dbReference>
<comment type="similarity">
    <text evidence="8 9">Belongs to the TonB-dependent receptor family.</text>
</comment>
<dbReference type="InterPro" id="IPR008969">
    <property type="entry name" value="CarboxyPept-like_regulatory"/>
</dbReference>
<name>A0A562T442_CHIJA</name>
<dbReference type="Gene3D" id="2.60.40.1120">
    <property type="entry name" value="Carboxypeptidase-like, regulatory domain"/>
    <property type="match status" value="1"/>
</dbReference>
<dbReference type="FunFam" id="2.170.130.10:FF:000008">
    <property type="entry name" value="SusC/RagA family TonB-linked outer membrane protein"/>
    <property type="match status" value="1"/>
</dbReference>
<comment type="subcellular location">
    <subcellularLocation>
        <location evidence="1 8">Cell outer membrane</location>
        <topology evidence="1 8">Multi-pass membrane protein</topology>
    </subcellularLocation>
</comment>
<protein>
    <submittedName>
        <fullName evidence="12">TonB-linked SusC/RagA family outer membrane protein</fullName>
    </submittedName>
</protein>
<dbReference type="Gene3D" id="2.40.170.20">
    <property type="entry name" value="TonB-dependent receptor, beta-barrel domain"/>
    <property type="match status" value="1"/>
</dbReference>
<evidence type="ECO:0000256" key="5">
    <source>
        <dbReference type="ARBA" id="ARBA00023077"/>
    </source>
</evidence>
<keyword evidence="3 8" id="KW-1134">Transmembrane beta strand</keyword>
<evidence type="ECO:0000256" key="9">
    <source>
        <dbReference type="RuleBase" id="RU003357"/>
    </source>
</evidence>
<keyword evidence="6 8" id="KW-0472">Membrane</keyword>
<evidence type="ECO:0000259" key="11">
    <source>
        <dbReference type="Pfam" id="PF07715"/>
    </source>
</evidence>
<gene>
    <name evidence="12" type="ORF">LX66_2392</name>
</gene>
<evidence type="ECO:0000256" key="6">
    <source>
        <dbReference type="ARBA" id="ARBA00023136"/>
    </source>
</evidence>
<organism evidence="12 13">
    <name type="scientific">Chitinophaga japonensis</name>
    <name type="common">Flexibacter japonensis</name>
    <dbReference type="NCBI Taxonomy" id="104662"/>
    <lineage>
        <taxon>Bacteria</taxon>
        <taxon>Pseudomonadati</taxon>
        <taxon>Bacteroidota</taxon>
        <taxon>Chitinophagia</taxon>
        <taxon>Chitinophagales</taxon>
        <taxon>Chitinophagaceae</taxon>
        <taxon>Chitinophaga</taxon>
    </lineage>
</organism>
<evidence type="ECO:0000256" key="8">
    <source>
        <dbReference type="PROSITE-ProRule" id="PRU01360"/>
    </source>
</evidence>
<dbReference type="Gene3D" id="2.170.130.10">
    <property type="entry name" value="TonB-dependent receptor, plug domain"/>
    <property type="match status" value="1"/>
</dbReference>
<dbReference type="OrthoDB" id="9768177at2"/>
<keyword evidence="13" id="KW-1185">Reference proteome</keyword>
<dbReference type="Proteomes" id="UP000316778">
    <property type="component" value="Unassembled WGS sequence"/>
</dbReference>
<feature type="domain" description="TonB-dependent receptor-like beta-barrel" evidence="10">
    <location>
        <begin position="451"/>
        <end position="983"/>
    </location>
</feature>
<dbReference type="Pfam" id="PF13715">
    <property type="entry name" value="CarbopepD_reg_2"/>
    <property type="match status" value="1"/>
</dbReference>
<keyword evidence="5 9" id="KW-0798">TonB box</keyword>
<reference evidence="12 13" key="1">
    <citation type="journal article" date="2013" name="Stand. Genomic Sci.">
        <title>Genomic Encyclopedia of Type Strains, Phase I: The one thousand microbial genomes (KMG-I) project.</title>
        <authorList>
            <person name="Kyrpides N.C."/>
            <person name="Woyke T."/>
            <person name="Eisen J.A."/>
            <person name="Garrity G."/>
            <person name="Lilburn T.G."/>
            <person name="Beck B.J."/>
            <person name="Whitman W.B."/>
            <person name="Hugenholtz P."/>
            <person name="Klenk H.P."/>
        </authorList>
    </citation>
    <scope>NUCLEOTIDE SEQUENCE [LARGE SCALE GENOMIC DNA]</scope>
    <source>
        <strain evidence="12 13">DSM 13484</strain>
    </source>
</reference>
<evidence type="ECO:0000256" key="7">
    <source>
        <dbReference type="ARBA" id="ARBA00023237"/>
    </source>
</evidence>
<dbReference type="RefSeq" id="WP_145713445.1">
    <property type="nucleotide sequence ID" value="NZ_BAAAFY010000001.1"/>
</dbReference>
<evidence type="ECO:0000259" key="10">
    <source>
        <dbReference type="Pfam" id="PF00593"/>
    </source>
</evidence>
<dbReference type="Pfam" id="PF00593">
    <property type="entry name" value="TonB_dep_Rec_b-barrel"/>
    <property type="match status" value="1"/>
</dbReference>
<comment type="caution">
    <text evidence="12">The sequence shown here is derived from an EMBL/GenBank/DDBJ whole genome shotgun (WGS) entry which is preliminary data.</text>
</comment>
<dbReference type="GO" id="GO:0009279">
    <property type="term" value="C:cell outer membrane"/>
    <property type="evidence" value="ECO:0007669"/>
    <property type="project" value="UniProtKB-SubCell"/>
</dbReference>
<evidence type="ECO:0000256" key="4">
    <source>
        <dbReference type="ARBA" id="ARBA00022692"/>
    </source>
</evidence>
<dbReference type="SUPFAM" id="SSF49464">
    <property type="entry name" value="Carboxypeptidase regulatory domain-like"/>
    <property type="match status" value="1"/>
</dbReference>
<proteinExistence type="inferred from homology"/>
<evidence type="ECO:0000313" key="12">
    <source>
        <dbReference type="EMBL" id="TWI88307.1"/>
    </source>
</evidence>
<keyword evidence="4 8" id="KW-0812">Transmembrane</keyword>
<dbReference type="InterPro" id="IPR037066">
    <property type="entry name" value="Plug_dom_sf"/>
</dbReference>
<feature type="domain" description="TonB-dependent receptor plug" evidence="11">
    <location>
        <begin position="129"/>
        <end position="234"/>
    </location>
</feature>
<keyword evidence="2 8" id="KW-0813">Transport</keyword>
<dbReference type="NCBIfam" id="TIGR04057">
    <property type="entry name" value="SusC_RagA_signa"/>
    <property type="match status" value="1"/>
</dbReference>
<accession>A0A562T442</accession>
<dbReference type="InterPro" id="IPR039426">
    <property type="entry name" value="TonB-dep_rcpt-like"/>
</dbReference>
<keyword evidence="7 8" id="KW-0998">Cell outer membrane</keyword>
<dbReference type="EMBL" id="VLLG01000003">
    <property type="protein sequence ID" value="TWI88307.1"/>
    <property type="molecule type" value="Genomic_DNA"/>
</dbReference>
<dbReference type="NCBIfam" id="TIGR04056">
    <property type="entry name" value="OMP_RagA_SusC"/>
    <property type="match status" value="1"/>
</dbReference>
<dbReference type="InterPro" id="IPR036942">
    <property type="entry name" value="Beta-barrel_TonB_sf"/>
</dbReference>
<dbReference type="SUPFAM" id="SSF56935">
    <property type="entry name" value="Porins"/>
    <property type="match status" value="1"/>
</dbReference>
<dbReference type="InterPro" id="IPR023996">
    <property type="entry name" value="TonB-dep_OMP_SusC/RagA"/>
</dbReference>
<evidence type="ECO:0000313" key="13">
    <source>
        <dbReference type="Proteomes" id="UP000316778"/>
    </source>
</evidence>
<evidence type="ECO:0000256" key="3">
    <source>
        <dbReference type="ARBA" id="ARBA00022452"/>
    </source>
</evidence>
<dbReference type="PROSITE" id="PS52016">
    <property type="entry name" value="TONB_DEPENDENT_REC_3"/>
    <property type="match status" value="1"/>
</dbReference>
<dbReference type="InterPro" id="IPR023997">
    <property type="entry name" value="TonB-dep_OMP_SusC/RagA_CS"/>
</dbReference>
<dbReference type="InterPro" id="IPR012910">
    <property type="entry name" value="Plug_dom"/>
</dbReference>
<sequence>MKNKFHPLLCCNYTAACVRFCLLLLCLWPVLRLHAQERTVTGQVQDMAGRSLPGVTVSLKGTSKGAVTDAAGRFTLAVDQSPATLVFSFMGYETKEVPLEGNASVTVKLQEDVKKLGELVVVGYGTIKRSDLTGAVASVKAEDLTTAGSSTVQRALQGKVAGVQIESAGGNPGAGARVMIRGVGTLNNNTPLYIVDGVQVTGIDNLAPNDIASIEVLKDASAAAIYGSRAANGVVLVTTKSGTPGRTTIRLNAYYGVQQLAKKLDVLNAAEWARVSNAAHDAAGQARLQIARNPDSLGAGTDWQDEIYRTAPIQSYELSIGGGREGSVYSVSGGYFNQDGIVQVTGYNRVNLRVKSETTKGRFTFGETAILTRERWTDMPGGWGGQGGNPVGSAAKMIPVFDVYDPTAIGGFAGAYGPVVNVANPMAQLHLESIKRDSNKVITNVYAQAELIKGLTYKINLGYTYNGGYGYDYQRRYQVGTLFTQKTNNLTETRNEAHFLMLENTLNYSNAFGKHSIQALAGYAWQQNRYKYTYASAQDLPDGIDQMDAAAGTRNSGGNMTESRLISLLGRVVYSYDNRYLLTASFRRDGSSRFAPANRFGNFPSIALGWNIANEAFFAPLASTINQLKLRASYGVLGNQEIGDYRYQQSIATGLSYVTGIDQHKWFGAIQQSFVDPNIKWENTSTFNIGTDLGLWQSKLTLSADYYRKRTTDILLEVPIPGSAGAIGNPVVNAGIIRNSGFEAGLSYNGQGNNFTWQATATIATASNKVEQLGTGGQIITGGQPSHHGSATTTTKVGGEVGAFYLVKTDGIFNSAEEVQAHVDKDGNLIQPNAQPGDIRFVDANGDGQISDADKVYCGSPFPDFTYGLGLNGQWKNLDFTIFFQGTYGNKIYNGLRMDLDGMNLEFNYSKATLNAWTPENHTDFPRAVINDPNYNTRVSDRFLENGSYLRLRSLQVGYTIPGAVMQKLSLSSFRAYVSFDNLFTITGYKGYNPDLGRTGNILDRGVDYGHVGYPLARTATVGIQLGF</sequence>
<dbReference type="InterPro" id="IPR000531">
    <property type="entry name" value="Beta-barrel_TonB"/>
</dbReference>
<evidence type="ECO:0000256" key="1">
    <source>
        <dbReference type="ARBA" id="ARBA00004571"/>
    </source>
</evidence>